<organism evidence="1">
    <name type="scientific">uncultured Caudovirales phage</name>
    <dbReference type="NCBI Taxonomy" id="2100421"/>
    <lineage>
        <taxon>Viruses</taxon>
        <taxon>Duplodnaviria</taxon>
        <taxon>Heunggongvirae</taxon>
        <taxon>Uroviricota</taxon>
        <taxon>Caudoviricetes</taxon>
        <taxon>Peduoviridae</taxon>
        <taxon>Maltschvirus</taxon>
        <taxon>Maltschvirus maltsch</taxon>
    </lineage>
</organism>
<evidence type="ECO:0000313" key="1">
    <source>
        <dbReference type="EMBL" id="CAB4160961.1"/>
    </source>
</evidence>
<name>A0A6J5NUG2_9CAUD</name>
<sequence length="88" mass="9766">MNYVTHDQMSEYVKTVAVELSDLATDLNKAKGLLCALCAFLETRGLISALDATEIRENAKDIASYLNDEALARTLSRIQDILDRESSE</sequence>
<proteinExistence type="predicted"/>
<protein>
    <submittedName>
        <fullName evidence="1">Uncharacterized protein</fullName>
    </submittedName>
</protein>
<reference evidence="1" key="1">
    <citation type="submission" date="2020-04" db="EMBL/GenBank/DDBJ databases">
        <authorList>
            <person name="Chiriac C."/>
            <person name="Salcher M."/>
            <person name="Ghai R."/>
            <person name="Kavagutti S V."/>
        </authorList>
    </citation>
    <scope>NUCLEOTIDE SEQUENCE</scope>
</reference>
<accession>A0A6J5NUG2</accession>
<gene>
    <name evidence="1" type="ORF">UFOVP732_24</name>
</gene>
<dbReference type="EMBL" id="LR796713">
    <property type="protein sequence ID" value="CAB4160961.1"/>
    <property type="molecule type" value="Genomic_DNA"/>
</dbReference>